<dbReference type="Gene3D" id="3.30.450.20">
    <property type="entry name" value="PAS domain"/>
    <property type="match status" value="1"/>
</dbReference>
<dbReference type="PROSITE" id="PS50885">
    <property type="entry name" value="HAMP"/>
    <property type="match status" value="1"/>
</dbReference>
<dbReference type="InterPro" id="IPR003660">
    <property type="entry name" value="HAMP_dom"/>
</dbReference>
<dbReference type="OrthoDB" id="9802500at2"/>
<name>A0A1X0Y6H2_9BACT</name>
<dbReference type="GO" id="GO:0016020">
    <property type="term" value="C:membrane"/>
    <property type="evidence" value="ECO:0007669"/>
    <property type="project" value="InterPro"/>
</dbReference>
<dbReference type="Gene3D" id="6.10.340.10">
    <property type="match status" value="1"/>
</dbReference>
<dbReference type="GO" id="GO:0007165">
    <property type="term" value="P:signal transduction"/>
    <property type="evidence" value="ECO:0007669"/>
    <property type="project" value="InterPro"/>
</dbReference>
<dbReference type="PANTHER" id="PTHR43156">
    <property type="entry name" value="STAGE II SPORULATION PROTEIN E-RELATED"/>
    <property type="match status" value="1"/>
</dbReference>
<comment type="caution">
    <text evidence="3">The sequence shown here is derived from an EMBL/GenBank/DDBJ whole genome shotgun (WGS) entry which is preliminary data.</text>
</comment>
<gene>
    <name evidence="3" type="ORF">B5V00_07365</name>
</gene>
<keyword evidence="4" id="KW-1185">Reference proteome</keyword>
<dbReference type="Proteomes" id="UP000193136">
    <property type="component" value="Unassembled WGS sequence"/>
</dbReference>
<evidence type="ECO:0000259" key="2">
    <source>
        <dbReference type="PROSITE" id="PS50885"/>
    </source>
</evidence>
<feature type="domain" description="HAMP" evidence="2">
    <location>
        <begin position="412"/>
        <end position="464"/>
    </location>
</feature>
<dbReference type="GO" id="GO:0016791">
    <property type="term" value="F:phosphatase activity"/>
    <property type="evidence" value="ECO:0007669"/>
    <property type="project" value="TreeGrafter"/>
</dbReference>
<dbReference type="CDD" id="cd06225">
    <property type="entry name" value="HAMP"/>
    <property type="match status" value="1"/>
</dbReference>
<sequence length="707" mass="77612">MALKFRGKLLTLLLVIALAPLILSSVLHGLSMRQLGRQLAAETRTYLERSALEHLQSMVDNYNLLLQRDRTFLTAALNFQVREVERRLAAKEPSMPALQASVSVADFDAGRGPSDLAPSERHLHFGRNGELTPMPVSFSVQSYHVAPGGSSSADGLARLGDMPEVYNFFRRLRPDLFQWQYTSLQSGLHTSYPGHGGIPADFDPRTRPWYRQAREADAPVRLMLGDATTHRLMLVLAAPVHNPDGSFAGVTGIDIASDRPLSDWRLPEAWAQAADTMVLSFHPDAALDKKLEIMLHGREDTRRYLWRQAEPKNYLVSADREKMAALCDDLANGQGGVRKLSYRGEQAYWAYATAAPGEPVALVVVPYELVTAQAEKAGSYVLQQVVQGLRVAGILLLVVIAWVVVTAVLRARAVTRPVAGLAAAAGKLAEGDFNARVEIRTGDEFEELGEAFNRVGPQLQERQQMKQSLLVAREIQQLLLPDKIPDFPGLQIAAGISYCDEIGGDYYDFIHSDENSLGVVVGDVVGHGVGAALLMASVSGALRSSVASGNDNLEALFDRLNHYLSEDVGDTRFMTLFYARFDLARQSLCWISAGHGPVYYYRADCRSIEELSVVGVPLGIMNDADYPESCREALRPGDVLAIGTDGIWEARNAAGEQFGEDRFLELLRDNVSAPAEEIYRVIIGAVHDFLGKKAQEDDITLVIVKAT</sequence>
<dbReference type="Gene3D" id="3.60.40.10">
    <property type="entry name" value="PPM-type phosphatase domain"/>
    <property type="match status" value="1"/>
</dbReference>
<dbReference type="CDD" id="cd18773">
    <property type="entry name" value="PDC1_HK_sensor"/>
    <property type="match status" value="1"/>
</dbReference>
<keyword evidence="1" id="KW-0378">Hydrolase</keyword>
<accession>A0A1X0Y6H2</accession>
<proteinExistence type="predicted"/>
<dbReference type="Pfam" id="PF07228">
    <property type="entry name" value="SpoIIE"/>
    <property type="match status" value="1"/>
</dbReference>
<evidence type="ECO:0000313" key="3">
    <source>
        <dbReference type="EMBL" id="ORJ60644.1"/>
    </source>
</evidence>
<dbReference type="SUPFAM" id="SSF158472">
    <property type="entry name" value="HAMP domain-like"/>
    <property type="match status" value="1"/>
</dbReference>
<dbReference type="InterPro" id="IPR036457">
    <property type="entry name" value="PPM-type-like_dom_sf"/>
</dbReference>
<dbReference type="AlphaFoldDB" id="A0A1X0Y6H2"/>
<dbReference type="RefSeq" id="WP_085010126.1">
    <property type="nucleotide sequence ID" value="NZ_NAAD01000007.1"/>
</dbReference>
<dbReference type="Pfam" id="PF00672">
    <property type="entry name" value="HAMP"/>
    <property type="match status" value="1"/>
</dbReference>
<dbReference type="InterPro" id="IPR001932">
    <property type="entry name" value="PPM-type_phosphatase-like_dom"/>
</dbReference>
<evidence type="ECO:0000256" key="1">
    <source>
        <dbReference type="ARBA" id="ARBA00022801"/>
    </source>
</evidence>
<dbReference type="SUPFAM" id="SSF81606">
    <property type="entry name" value="PP2C-like"/>
    <property type="match status" value="1"/>
</dbReference>
<dbReference type="SMART" id="SM00304">
    <property type="entry name" value="HAMP"/>
    <property type="match status" value="1"/>
</dbReference>
<organism evidence="3 4">
    <name type="scientific">Geothermobacter hydrogeniphilus</name>
    <dbReference type="NCBI Taxonomy" id="1969733"/>
    <lineage>
        <taxon>Bacteria</taxon>
        <taxon>Pseudomonadati</taxon>
        <taxon>Thermodesulfobacteriota</taxon>
        <taxon>Desulfuromonadia</taxon>
        <taxon>Desulfuromonadales</taxon>
        <taxon>Geothermobacteraceae</taxon>
        <taxon>Geothermobacter</taxon>
    </lineage>
</organism>
<dbReference type="InterPro" id="IPR052016">
    <property type="entry name" value="Bact_Sigma-Reg"/>
</dbReference>
<dbReference type="STRING" id="1969733.B5V00_07365"/>
<evidence type="ECO:0000313" key="4">
    <source>
        <dbReference type="Proteomes" id="UP000193136"/>
    </source>
</evidence>
<protein>
    <recommendedName>
        <fullName evidence="2">HAMP domain-containing protein</fullName>
    </recommendedName>
</protein>
<reference evidence="3 4" key="1">
    <citation type="submission" date="2017-03" db="EMBL/GenBank/DDBJ databases">
        <title>Genome sequence of Geothermobacter sp. EPR-M, Deep-Sea Iron Reducer.</title>
        <authorList>
            <person name="Tully B."/>
            <person name="Savalia P."/>
            <person name="Abuyen K."/>
            <person name="Baughan C."/>
            <person name="Romero E."/>
            <person name="Ronkowski C."/>
            <person name="Torres B."/>
            <person name="Tremblay J."/>
            <person name="Trujillo A."/>
            <person name="Tyler M."/>
            <person name="Perez-Rodriguez I."/>
            <person name="Amend J."/>
        </authorList>
    </citation>
    <scope>NUCLEOTIDE SEQUENCE [LARGE SCALE GENOMIC DNA]</scope>
    <source>
        <strain evidence="3 4">EPR-M</strain>
    </source>
</reference>
<dbReference type="SMART" id="SM00331">
    <property type="entry name" value="PP2C_SIG"/>
    <property type="match status" value="1"/>
</dbReference>
<dbReference type="PANTHER" id="PTHR43156:SF2">
    <property type="entry name" value="STAGE II SPORULATION PROTEIN E"/>
    <property type="match status" value="1"/>
</dbReference>
<dbReference type="EMBL" id="NAAD01000007">
    <property type="protein sequence ID" value="ORJ60644.1"/>
    <property type="molecule type" value="Genomic_DNA"/>
</dbReference>